<organism evidence="3 4">
    <name type="scientific">Haladaptatus pallidirubidus</name>
    <dbReference type="NCBI Taxonomy" id="1008152"/>
    <lineage>
        <taxon>Archaea</taxon>
        <taxon>Methanobacteriati</taxon>
        <taxon>Methanobacteriota</taxon>
        <taxon>Stenosarchaea group</taxon>
        <taxon>Halobacteria</taxon>
        <taxon>Halobacteriales</taxon>
        <taxon>Haladaptataceae</taxon>
        <taxon>Haladaptatus</taxon>
    </lineage>
</organism>
<feature type="transmembrane region" description="Helical" evidence="2">
    <location>
        <begin position="441"/>
        <end position="461"/>
    </location>
</feature>
<evidence type="ECO:0000256" key="1">
    <source>
        <dbReference type="SAM" id="MobiDB-lite"/>
    </source>
</evidence>
<dbReference type="InterPro" id="IPR010262">
    <property type="entry name" value="Arylsulfotransferase_bact"/>
</dbReference>
<reference evidence="3 4" key="1">
    <citation type="journal article" date="2019" name="Int. J. Syst. Evol. Microbiol.">
        <title>The Global Catalogue of Microorganisms (GCM) 10K type strain sequencing project: providing services to taxonomists for standard genome sequencing and annotation.</title>
        <authorList>
            <consortium name="The Broad Institute Genomics Platform"/>
            <consortium name="The Broad Institute Genome Sequencing Center for Infectious Disease"/>
            <person name="Wu L."/>
            <person name="Ma J."/>
        </authorList>
    </citation>
    <scope>NUCLEOTIDE SEQUENCE [LARGE SCALE GENOMIC DNA]</scope>
    <source>
        <strain evidence="3 4">JCM 17504</strain>
    </source>
</reference>
<dbReference type="InterPro" id="IPR053143">
    <property type="entry name" value="Arylsulfate_ST"/>
</dbReference>
<dbReference type="Pfam" id="PF05935">
    <property type="entry name" value="Arylsulfotrans"/>
    <property type="match status" value="1"/>
</dbReference>
<dbReference type="GO" id="GO:0004062">
    <property type="term" value="F:aryl sulfotransferase activity"/>
    <property type="evidence" value="ECO:0007669"/>
    <property type="project" value="InterPro"/>
</dbReference>
<dbReference type="AlphaFoldDB" id="A0AAV3UFI7"/>
<evidence type="ECO:0000256" key="2">
    <source>
        <dbReference type="SAM" id="Phobius"/>
    </source>
</evidence>
<evidence type="ECO:0008006" key="5">
    <source>
        <dbReference type="Google" id="ProtNLM"/>
    </source>
</evidence>
<name>A0AAV3UFI7_9EURY</name>
<dbReference type="InterPro" id="IPR015943">
    <property type="entry name" value="WD40/YVTN_repeat-like_dom_sf"/>
</dbReference>
<keyword evidence="4" id="KW-1185">Reference proteome</keyword>
<evidence type="ECO:0000313" key="3">
    <source>
        <dbReference type="EMBL" id="GAA5046562.1"/>
    </source>
</evidence>
<gene>
    <name evidence="3" type="ORF">GCM10025751_15960</name>
</gene>
<dbReference type="GeneID" id="68612192"/>
<dbReference type="Gene3D" id="2.130.10.10">
    <property type="entry name" value="YVTN repeat-like/Quinoprotein amine dehydrogenase"/>
    <property type="match status" value="1"/>
</dbReference>
<dbReference type="Proteomes" id="UP001501729">
    <property type="component" value="Unassembled WGS sequence"/>
</dbReference>
<dbReference type="SUPFAM" id="SSF101898">
    <property type="entry name" value="NHL repeat"/>
    <property type="match status" value="1"/>
</dbReference>
<evidence type="ECO:0000313" key="4">
    <source>
        <dbReference type="Proteomes" id="UP001501729"/>
    </source>
</evidence>
<dbReference type="PANTHER" id="PTHR35340">
    <property type="entry name" value="PQQ ENZYME REPEAT PROTEIN-RELATED"/>
    <property type="match status" value="1"/>
</dbReference>
<keyword evidence="2" id="KW-1133">Transmembrane helix</keyword>
<keyword evidence="2" id="KW-0812">Transmembrane</keyword>
<accession>A0AAV3UFI7</accession>
<sequence length="464" mass="51675">MQTPSRRQFLAVGVILLCCLPLLTSPLTAQSDGQETAQNPCAGTLVNPANGTTVVAVQGYSWLENGVKEPAKLVGVGPNGEVKWVHHTAEHGMVWGYDVDPMENGNLFVTGTANGKTVAYEFNPRTQEHVWEESLPIHDTHDIDLINNGTQLLVANMRAYNEEAETNDDSIFVYDLEKDEVVWRWYFRDHYPKDTARNYSNDWTHVNDVDKVGDDQYLASPRNFDQAILINKTTKEIDLQLGEDGDHDTLYEQHNPDYLESEDGDPTFLVADSENERIVEYEKQDDGWNLTWELGQGDDLRWPRDADRLENGNTLIGDSKHQRVIEVTPEGDVVWEFYTPWLVYDVARLPDERAESPTMADRNATGSYGISGDTAKYDAESMKECHSYLQSIDGWADGQEPGAETGSDTPGVQDDDERNNGSLVGANSTQTASEPSGPASLPGFDFVVGAVALLLAVALFVRRR</sequence>
<dbReference type="RefSeq" id="WP_227776378.1">
    <property type="nucleotide sequence ID" value="NZ_BAABKX010000001.1"/>
</dbReference>
<feature type="compositionally biased region" description="Polar residues" evidence="1">
    <location>
        <begin position="420"/>
        <end position="434"/>
    </location>
</feature>
<dbReference type="EMBL" id="BAABKX010000001">
    <property type="protein sequence ID" value="GAA5046562.1"/>
    <property type="molecule type" value="Genomic_DNA"/>
</dbReference>
<protein>
    <recommendedName>
        <fullName evidence="5">PGF-CTERM protein</fullName>
    </recommendedName>
</protein>
<dbReference type="PANTHER" id="PTHR35340:SF5">
    <property type="entry name" value="ASST-DOMAIN-CONTAINING PROTEIN"/>
    <property type="match status" value="1"/>
</dbReference>
<comment type="caution">
    <text evidence="3">The sequence shown here is derived from an EMBL/GenBank/DDBJ whole genome shotgun (WGS) entry which is preliminary data.</text>
</comment>
<proteinExistence type="predicted"/>
<feature type="region of interest" description="Disordered" evidence="1">
    <location>
        <begin position="393"/>
        <end position="437"/>
    </location>
</feature>
<keyword evidence="2" id="KW-0472">Membrane</keyword>